<organism evidence="2 3">
    <name type="scientific">Alkalicella caledoniensis</name>
    <dbReference type="NCBI Taxonomy" id="2731377"/>
    <lineage>
        <taxon>Bacteria</taxon>
        <taxon>Bacillati</taxon>
        <taxon>Bacillota</taxon>
        <taxon>Clostridia</taxon>
        <taxon>Eubacteriales</taxon>
        <taxon>Proteinivoracaceae</taxon>
        <taxon>Alkalicella</taxon>
    </lineage>
</organism>
<evidence type="ECO:0000313" key="3">
    <source>
        <dbReference type="Proteomes" id="UP000516160"/>
    </source>
</evidence>
<feature type="transmembrane region" description="Helical" evidence="1">
    <location>
        <begin position="16"/>
        <end position="40"/>
    </location>
</feature>
<dbReference type="EMBL" id="CP058559">
    <property type="protein sequence ID" value="QNO15444.1"/>
    <property type="molecule type" value="Genomic_DNA"/>
</dbReference>
<feature type="transmembrane region" description="Helical" evidence="1">
    <location>
        <begin position="102"/>
        <end position="126"/>
    </location>
</feature>
<dbReference type="PANTHER" id="PTHR37305">
    <property type="entry name" value="INTEGRAL MEMBRANE PROTEIN-RELATED"/>
    <property type="match status" value="1"/>
</dbReference>
<dbReference type="PANTHER" id="PTHR37305:SF1">
    <property type="entry name" value="MEMBRANE PROTEIN"/>
    <property type="match status" value="1"/>
</dbReference>
<evidence type="ECO:0000313" key="2">
    <source>
        <dbReference type="EMBL" id="QNO15444.1"/>
    </source>
</evidence>
<feature type="transmembrane region" description="Helical" evidence="1">
    <location>
        <begin position="138"/>
        <end position="160"/>
    </location>
</feature>
<proteinExistence type="predicted"/>
<reference evidence="2 3" key="1">
    <citation type="submission" date="2020-07" db="EMBL/GenBank/DDBJ databases">
        <title>Alkalicella. sp. LB2 genome.</title>
        <authorList>
            <person name="Postec A."/>
            <person name="Quemeneur M."/>
        </authorList>
    </citation>
    <scope>NUCLEOTIDE SEQUENCE [LARGE SCALE GENOMIC DNA]</scope>
    <source>
        <strain evidence="2 3">LB2</strain>
    </source>
</reference>
<dbReference type="AlphaFoldDB" id="A0A7G9W9T2"/>
<sequence length="265" mass="29978">MLNYIKSEFYRIFNRLDYWIFTGIIIVGVITVELILRIVFPDQSNILGPMFNILNLITSPIIIFGFSVEVITMVTSEENDYLTLKNIVSHGLSREKIVISKLIVSTIVVLKALLIFVLILLFSNMIVRGRAEFLSGEVLMIILVKSMAVLFLWVGVISMANFVAQVSKNTKIFALAFGITFWLMHSFFNDLFNASGGLNSATNLLITKHLSQLSSLTFRITPNPIEFSIIGFSHEHLIIPILVGLGYTVFFTVLSIAFFRRKEVR</sequence>
<protein>
    <submittedName>
        <fullName evidence="2">Uncharacterized protein</fullName>
    </submittedName>
</protein>
<keyword evidence="3" id="KW-1185">Reference proteome</keyword>
<feature type="transmembrane region" description="Helical" evidence="1">
    <location>
        <begin position="172"/>
        <end position="188"/>
    </location>
</feature>
<keyword evidence="1" id="KW-1133">Transmembrane helix</keyword>
<keyword evidence="1" id="KW-0472">Membrane</keyword>
<keyword evidence="1" id="KW-0812">Transmembrane</keyword>
<feature type="transmembrane region" description="Helical" evidence="1">
    <location>
        <begin position="237"/>
        <end position="259"/>
    </location>
</feature>
<accession>A0A7G9W9T2</accession>
<evidence type="ECO:0000256" key="1">
    <source>
        <dbReference type="SAM" id="Phobius"/>
    </source>
</evidence>
<feature type="transmembrane region" description="Helical" evidence="1">
    <location>
        <begin position="46"/>
        <end position="66"/>
    </location>
</feature>
<name>A0A7G9W9T2_ALKCA</name>
<dbReference type="Proteomes" id="UP000516160">
    <property type="component" value="Chromosome"/>
</dbReference>
<dbReference type="RefSeq" id="WP_213165807.1">
    <property type="nucleotide sequence ID" value="NZ_CP058559.1"/>
</dbReference>
<gene>
    <name evidence="2" type="ORF">HYG86_12050</name>
</gene>
<dbReference type="KEGG" id="acae:HYG86_12050"/>